<accession>A0A8X8XCS8</accession>
<evidence type="ECO:0000313" key="2">
    <source>
        <dbReference type="Proteomes" id="UP000298416"/>
    </source>
</evidence>
<protein>
    <submittedName>
        <fullName evidence="1">Uncharacterized protein</fullName>
    </submittedName>
</protein>
<evidence type="ECO:0000313" key="1">
    <source>
        <dbReference type="EMBL" id="KAG6410449.1"/>
    </source>
</evidence>
<reference evidence="1" key="2">
    <citation type="submission" date="2020-08" db="EMBL/GenBank/DDBJ databases">
        <title>Plant Genome Project.</title>
        <authorList>
            <person name="Zhang R.-G."/>
        </authorList>
    </citation>
    <scope>NUCLEOTIDE SEQUENCE</scope>
    <source>
        <strain evidence="1">Huo1</strain>
        <tissue evidence="1">Leaf</tissue>
    </source>
</reference>
<reference evidence="1" key="1">
    <citation type="submission" date="2018-01" db="EMBL/GenBank/DDBJ databases">
        <authorList>
            <person name="Mao J.F."/>
        </authorList>
    </citation>
    <scope>NUCLEOTIDE SEQUENCE</scope>
    <source>
        <strain evidence="1">Huo1</strain>
        <tissue evidence="1">Leaf</tissue>
    </source>
</reference>
<gene>
    <name evidence="1" type="ORF">SASPL_128509</name>
</gene>
<keyword evidence="2" id="KW-1185">Reference proteome</keyword>
<dbReference type="EMBL" id="PNBA02000010">
    <property type="protein sequence ID" value="KAG6410449.1"/>
    <property type="molecule type" value="Genomic_DNA"/>
</dbReference>
<dbReference type="Proteomes" id="UP000298416">
    <property type="component" value="Unassembled WGS sequence"/>
</dbReference>
<comment type="caution">
    <text evidence="1">The sequence shown here is derived from an EMBL/GenBank/DDBJ whole genome shotgun (WGS) entry which is preliminary data.</text>
</comment>
<name>A0A8X8XCS8_SALSN</name>
<organism evidence="1">
    <name type="scientific">Salvia splendens</name>
    <name type="common">Scarlet sage</name>
    <dbReference type="NCBI Taxonomy" id="180675"/>
    <lineage>
        <taxon>Eukaryota</taxon>
        <taxon>Viridiplantae</taxon>
        <taxon>Streptophyta</taxon>
        <taxon>Embryophyta</taxon>
        <taxon>Tracheophyta</taxon>
        <taxon>Spermatophyta</taxon>
        <taxon>Magnoliopsida</taxon>
        <taxon>eudicotyledons</taxon>
        <taxon>Gunneridae</taxon>
        <taxon>Pentapetalae</taxon>
        <taxon>asterids</taxon>
        <taxon>lamiids</taxon>
        <taxon>Lamiales</taxon>
        <taxon>Lamiaceae</taxon>
        <taxon>Nepetoideae</taxon>
        <taxon>Mentheae</taxon>
        <taxon>Salviinae</taxon>
        <taxon>Salvia</taxon>
        <taxon>Salvia subgen. Calosphace</taxon>
        <taxon>core Calosphace</taxon>
    </lineage>
</organism>
<proteinExistence type="predicted"/>
<sequence>MAARIIPNLDSNFFSFSYGTDIKTSILRKREREREIAAEKQSLANGVVVDDELKEKEGVGGVGFDLEDSALRYKLIGTTSLTFVFATWIRSI</sequence>
<dbReference type="AlphaFoldDB" id="A0A8X8XCS8"/>